<keyword evidence="1" id="KW-0472">Membrane</keyword>
<feature type="transmembrane region" description="Helical" evidence="1">
    <location>
        <begin position="87"/>
        <end position="110"/>
    </location>
</feature>
<dbReference type="Pfam" id="PF09786">
    <property type="entry name" value="CytochromB561_N"/>
    <property type="match status" value="1"/>
</dbReference>
<keyword evidence="3" id="KW-1185">Reference proteome</keyword>
<evidence type="ECO:0000313" key="3">
    <source>
        <dbReference type="Proteomes" id="UP000326759"/>
    </source>
</evidence>
<dbReference type="PANTHER" id="PTHR21780">
    <property type="entry name" value="TRANSMEMBRANE PROTEIN 209"/>
    <property type="match status" value="1"/>
</dbReference>
<dbReference type="AlphaFoldDB" id="A0A5N5SNX9"/>
<dbReference type="PANTHER" id="PTHR21780:SF0">
    <property type="entry name" value="TRANSMEMBRANE PROTEIN 209"/>
    <property type="match status" value="1"/>
</dbReference>
<keyword evidence="1" id="KW-1133">Transmembrane helix</keyword>
<dbReference type="OrthoDB" id="509821at2759"/>
<evidence type="ECO:0000313" key="2">
    <source>
        <dbReference type="EMBL" id="KAB7495542.1"/>
    </source>
</evidence>
<organism evidence="2 3">
    <name type="scientific">Armadillidium nasatum</name>
    <dbReference type="NCBI Taxonomy" id="96803"/>
    <lineage>
        <taxon>Eukaryota</taxon>
        <taxon>Metazoa</taxon>
        <taxon>Ecdysozoa</taxon>
        <taxon>Arthropoda</taxon>
        <taxon>Crustacea</taxon>
        <taxon>Multicrustacea</taxon>
        <taxon>Malacostraca</taxon>
        <taxon>Eumalacostraca</taxon>
        <taxon>Peracarida</taxon>
        <taxon>Isopoda</taxon>
        <taxon>Oniscidea</taxon>
        <taxon>Crinocheta</taxon>
        <taxon>Armadillidiidae</taxon>
        <taxon>Armadillidium</taxon>
    </lineage>
</organism>
<name>A0A5N5SNX9_9CRUS</name>
<evidence type="ECO:0000256" key="1">
    <source>
        <dbReference type="SAM" id="Phobius"/>
    </source>
</evidence>
<reference evidence="2 3" key="1">
    <citation type="journal article" date="2019" name="PLoS Biol.">
        <title>Sex chromosomes control vertical transmission of feminizing Wolbachia symbionts in an isopod.</title>
        <authorList>
            <person name="Becking T."/>
            <person name="Chebbi M.A."/>
            <person name="Giraud I."/>
            <person name="Moumen B."/>
            <person name="Laverre T."/>
            <person name="Caubet Y."/>
            <person name="Peccoud J."/>
            <person name="Gilbert C."/>
            <person name="Cordaux R."/>
        </authorList>
    </citation>
    <scope>NUCLEOTIDE SEQUENCE [LARGE SCALE GENOMIC DNA]</scope>
    <source>
        <strain evidence="2">ANa2</strain>
        <tissue evidence="2">Whole body excluding digestive tract and cuticle</tissue>
    </source>
</reference>
<comment type="caution">
    <text evidence="2">The sequence shown here is derived from an EMBL/GenBank/DDBJ whole genome shotgun (WGS) entry which is preliminary data.</text>
</comment>
<dbReference type="EMBL" id="SEYY01022452">
    <property type="protein sequence ID" value="KAB7495542.1"/>
    <property type="molecule type" value="Genomic_DNA"/>
</dbReference>
<accession>A0A5N5SNX9</accession>
<dbReference type="InterPro" id="IPR019176">
    <property type="entry name" value="Cytochrome_B561-rel"/>
</dbReference>
<feature type="transmembrane region" description="Helical" evidence="1">
    <location>
        <begin position="57"/>
        <end position="75"/>
    </location>
</feature>
<keyword evidence="1 2" id="KW-0812">Transmembrane</keyword>
<sequence length="619" mass="69105">MVFHSTSKLMETNIIKLSLCHLLFVALIALAQMFSRVSDFVQDALYRKAANENSSQAVIWGLINSVVFSVLFYDLNYGGFTSSSNLWWWCAFSISIICLVNILIHLKIYLVPILVITPMEVTDKQRKLLSISESDIGFKSPSFVYSTSTPKQEKSPKLSELFEATTLRTPPQSPHSQGLSPMNLTSNKSWFHGSSLQSPSLLSLNQSPTRISPSVTANSWSFHRMQQSPLHDTSYGNVKQNLFNTSGLPNSGFGKSISFTNLPMNTSLPLSSSPISQLSGGNRGSPILNKSDLENYIQDFREKEIKKQSISLNENTNGGSNSFWAYNTSSNMLNFDLINSLRQNVYQVAFKDAGIKTNSSLSKIDDSKMSYYSSSSVCKIWLKRNVTPKDLFKYEENFRIWLAMNVLQPLVQMIDSCNDALTAVAPELKVGSVGVDKLKKAAQNISGIKQLNYLIPFLDLTLHQDYLVSRLRELSKGGAISAFQWNAGGSFNGNPWRDEYPTDTMILLHLFSVYMDNHLPPDPTQPDGRVFSNIHVVKTPEKPPSSCSHPCLYLTQINPPHLKVVLPSEDVCEVGGGHKNFFHSLILFCYYIVNQQHSHIAGVNLKLSGINLAWVVNAE</sequence>
<protein>
    <submittedName>
        <fullName evidence="2">Transmembrane protein</fullName>
    </submittedName>
</protein>
<proteinExistence type="predicted"/>
<dbReference type="GO" id="GO:0016020">
    <property type="term" value="C:membrane"/>
    <property type="evidence" value="ECO:0007669"/>
    <property type="project" value="TreeGrafter"/>
</dbReference>
<gene>
    <name evidence="2" type="ORF">Anas_10771</name>
</gene>
<dbReference type="Proteomes" id="UP000326759">
    <property type="component" value="Unassembled WGS sequence"/>
</dbReference>